<dbReference type="Proteomes" id="UP001283361">
    <property type="component" value="Unassembled WGS sequence"/>
</dbReference>
<organism evidence="1 2">
    <name type="scientific">Elysia crispata</name>
    <name type="common">lettuce slug</name>
    <dbReference type="NCBI Taxonomy" id="231223"/>
    <lineage>
        <taxon>Eukaryota</taxon>
        <taxon>Metazoa</taxon>
        <taxon>Spiralia</taxon>
        <taxon>Lophotrochozoa</taxon>
        <taxon>Mollusca</taxon>
        <taxon>Gastropoda</taxon>
        <taxon>Heterobranchia</taxon>
        <taxon>Euthyneura</taxon>
        <taxon>Panpulmonata</taxon>
        <taxon>Sacoglossa</taxon>
        <taxon>Placobranchoidea</taxon>
        <taxon>Plakobranchidae</taxon>
        <taxon>Elysia</taxon>
    </lineage>
</organism>
<accession>A0AAE0XNK0</accession>
<protein>
    <submittedName>
        <fullName evidence="1">Uncharacterized protein</fullName>
    </submittedName>
</protein>
<evidence type="ECO:0000313" key="1">
    <source>
        <dbReference type="EMBL" id="KAK3698841.1"/>
    </source>
</evidence>
<sequence length="90" mass="10228">MGRGRVVSGRLEVGEWRERETGVSPGDVFFAWMWSEYIVNLSSGEHLYFSGRRQAFEVLSSLNKLPLGHTGPFYLAPSSISLYSDIIRWS</sequence>
<evidence type="ECO:0000313" key="2">
    <source>
        <dbReference type="Proteomes" id="UP001283361"/>
    </source>
</evidence>
<dbReference type="AlphaFoldDB" id="A0AAE0XNK0"/>
<proteinExistence type="predicted"/>
<name>A0AAE0XNK0_9GAST</name>
<dbReference type="EMBL" id="JAWDGP010007966">
    <property type="protein sequence ID" value="KAK3698841.1"/>
    <property type="molecule type" value="Genomic_DNA"/>
</dbReference>
<gene>
    <name evidence="1" type="ORF">RRG08_028696</name>
</gene>
<comment type="caution">
    <text evidence="1">The sequence shown here is derived from an EMBL/GenBank/DDBJ whole genome shotgun (WGS) entry which is preliminary data.</text>
</comment>
<keyword evidence="2" id="KW-1185">Reference proteome</keyword>
<reference evidence="1" key="1">
    <citation type="journal article" date="2023" name="G3 (Bethesda)">
        <title>A reference genome for the long-term kleptoplast-retaining sea slug Elysia crispata morphotype clarki.</title>
        <authorList>
            <person name="Eastman K.E."/>
            <person name="Pendleton A.L."/>
            <person name="Shaikh M.A."/>
            <person name="Suttiyut T."/>
            <person name="Ogas R."/>
            <person name="Tomko P."/>
            <person name="Gavelis G."/>
            <person name="Widhalm J.R."/>
            <person name="Wisecaver J.H."/>
        </authorList>
    </citation>
    <scope>NUCLEOTIDE SEQUENCE</scope>
    <source>
        <strain evidence="1">ECLA1</strain>
    </source>
</reference>